<protein>
    <submittedName>
        <fullName evidence="1">Uncharacterized protein</fullName>
    </submittedName>
</protein>
<organism evidence="1 2">
    <name type="scientific">Fimbriimonas ginsengisoli Gsoil 348</name>
    <dbReference type="NCBI Taxonomy" id="661478"/>
    <lineage>
        <taxon>Bacteria</taxon>
        <taxon>Bacillati</taxon>
        <taxon>Armatimonadota</taxon>
        <taxon>Fimbriimonadia</taxon>
        <taxon>Fimbriimonadales</taxon>
        <taxon>Fimbriimonadaceae</taxon>
        <taxon>Fimbriimonas</taxon>
    </lineage>
</organism>
<dbReference type="AlphaFoldDB" id="A0A068NIV0"/>
<name>A0A068NIV0_FIMGI</name>
<accession>A0A068NIV0</accession>
<dbReference type="EMBL" id="CP007139">
    <property type="protein sequence ID" value="AIE83397.1"/>
    <property type="molecule type" value="Genomic_DNA"/>
</dbReference>
<keyword evidence="2" id="KW-1185">Reference proteome</keyword>
<evidence type="ECO:0000313" key="1">
    <source>
        <dbReference type="EMBL" id="AIE83397.1"/>
    </source>
</evidence>
<evidence type="ECO:0000313" key="2">
    <source>
        <dbReference type="Proteomes" id="UP000027982"/>
    </source>
</evidence>
<dbReference type="RefSeq" id="WP_265101641.1">
    <property type="nucleotide sequence ID" value="NZ_CP007139.1"/>
</dbReference>
<gene>
    <name evidence="1" type="ORF">OP10G_0029</name>
</gene>
<dbReference type="Proteomes" id="UP000027982">
    <property type="component" value="Chromosome"/>
</dbReference>
<dbReference type="KEGG" id="fgi:OP10G_0029"/>
<reference evidence="1 2" key="1">
    <citation type="journal article" date="2014" name="PLoS ONE">
        <title>The first complete genome sequence of the class fimbriimonadia in the phylum armatimonadetes.</title>
        <authorList>
            <person name="Hu Z.Y."/>
            <person name="Wang Y.Z."/>
            <person name="Im W.T."/>
            <person name="Wang S.Y."/>
            <person name="Zhao G.P."/>
            <person name="Zheng H.J."/>
            <person name="Quan Z.X."/>
        </authorList>
    </citation>
    <scope>NUCLEOTIDE SEQUENCE [LARGE SCALE GENOMIC DNA]</scope>
    <source>
        <strain evidence="1">Gsoil 348</strain>
    </source>
</reference>
<proteinExistence type="predicted"/>
<sequence length="40" mass="4505">MARAPRIEIARGTTFDQLMLWLDDMLAAFAHLPPDKHGTP</sequence>
<dbReference type="HOGENOM" id="CLU_3289989_0_0_0"/>